<evidence type="ECO:0000313" key="3">
    <source>
        <dbReference type="Proteomes" id="UP000253273"/>
    </source>
</evidence>
<dbReference type="InterPro" id="IPR029046">
    <property type="entry name" value="LolA/LolB/LppX"/>
</dbReference>
<dbReference type="Gene3D" id="2.50.20.20">
    <property type="match status" value="1"/>
</dbReference>
<proteinExistence type="predicted"/>
<dbReference type="PROSITE" id="PS51257">
    <property type="entry name" value="PROKAR_LIPOPROTEIN"/>
    <property type="match status" value="1"/>
</dbReference>
<organism evidence="2 3">
    <name type="scientific">Haloplanus rubicundus</name>
    <dbReference type="NCBI Taxonomy" id="1547898"/>
    <lineage>
        <taxon>Archaea</taxon>
        <taxon>Methanobacteriati</taxon>
        <taxon>Methanobacteriota</taxon>
        <taxon>Stenosarchaea group</taxon>
        <taxon>Halobacteria</taxon>
        <taxon>Halobacteriales</taxon>
        <taxon>Haloferacaceae</taxon>
        <taxon>Haloplanus</taxon>
    </lineage>
</organism>
<name>A0A345DZ41_9EURY</name>
<dbReference type="AlphaFoldDB" id="A0A345DZ41"/>
<dbReference type="SUPFAM" id="SSF89392">
    <property type="entry name" value="Prokaryotic lipoproteins and lipoprotein localization factors"/>
    <property type="match status" value="1"/>
</dbReference>
<evidence type="ECO:0000313" key="2">
    <source>
        <dbReference type="EMBL" id="AXG05213.1"/>
    </source>
</evidence>
<accession>A0A345DZ41</accession>
<keyword evidence="3" id="KW-1185">Reference proteome</keyword>
<evidence type="ECO:0008006" key="4">
    <source>
        <dbReference type="Google" id="ProtNLM"/>
    </source>
</evidence>
<gene>
    <name evidence="2" type="ORF">DU500_01540</name>
</gene>
<feature type="compositionally biased region" description="Acidic residues" evidence="1">
    <location>
        <begin position="44"/>
        <end position="55"/>
    </location>
</feature>
<dbReference type="EMBL" id="CP031150">
    <property type="protein sequence ID" value="AXG05213.1"/>
    <property type="molecule type" value="Genomic_DNA"/>
</dbReference>
<reference evidence="2 3" key="1">
    <citation type="submission" date="2018-07" db="EMBL/GenBank/DDBJ databases">
        <title>Genome sequences of Haloplanus sp. CBA1113.</title>
        <authorList>
            <person name="Kim Y.B."/>
            <person name="Roh S.W."/>
        </authorList>
    </citation>
    <scope>NUCLEOTIDE SEQUENCE [LARGE SCALE GENOMIC DNA]</scope>
    <source>
        <strain evidence="2 3">CBA1113</strain>
    </source>
</reference>
<dbReference type="OrthoDB" id="237998at2157"/>
<feature type="region of interest" description="Disordered" evidence="1">
    <location>
        <begin position="25"/>
        <end position="60"/>
    </location>
</feature>
<dbReference type="KEGG" id="haj:DU500_01540"/>
<protein>
    <recommendedName>
        <fullName evidence="4">Lipoprotein</fullName>
    </recommendedName>
</protein>
<sequence length="266" mass="27785">MQWNRGVTLVLVVMMLTAGCLGGGSPASEVAGESENTPGGGSSDGEDADGPDLTDPEAALRDAGSFTVTWQYAGVDATGMRTEVTHEYHADLRGERTLTVTSSSRDGQAEGTTEQFVADGTTYVRTGTAEAPSYVSYPGSADVVGTAIALSQARAYGANEDLTTRGTERFDGVSVTRYELSEADSQLIQAGSAATSGAPGSAEITDFHYVVLVDEDGLSRYESWSFTGRTAEGQDISGEWEYTLTNVGATSVDDPDWLADARAATA</sequence>
<dbReference type="RefSeq" id="WP_114584365.1">
    <property type="nucleotide sequence ID" value="NZ_CP031150.1"/>
</dbReference>
<dbReference type="Pfam" id="PF24381">
    <property type="entry name" value="DUF7537"/>
    <property type="match status" value="1"/>
</dbReference>
<dbReference type="InterPro" id="IPR055959">
    <property type="entry name" value="DUF7537"/>
</dbReference>
<dbReference type="Proteomes" id="UP000253273">
    <property type="component" value="Chromosome"/>
</dbReference>
<evidence type="ECO:0000256" key="1">
    <source>
        <dbReference type="SAM" id="MobiDB-lite"/>
    </source>
</evidence>
<dbReference type="GeneID" id="37282027"/>